<keyword evidence="6" id="KW-0539">Nucleus</keyword>
<comment type="subcellular location">
    <subcellularLocation>
        <location evidence="1">Nucleus</location>
    </subcellularLocation>
</comment>
<protein>
    <submittedName>
        <fullName evidence="10">Uncharacterized protein</fullName>
    </submittedName>
</protein>
<name>A0A913XP96_EXADI</name>
<keyword evidence="4" id="KW-0238">DNA-binding</keyword>
<dbReference type="CDD" id="cd14458">
    <property type="entry name" value="DP_DD"/>
    <property type="match status" value="1"/>
</dbReference>
<dbReference type="Proteomes" id="UP000887567">
    <property type="component" value="Unplaced"/>
</dbReference>
<evidence type="ECO:0000256" key="2">
    <source>
        <dbReference type="ARBA" id="ARBA00010940"/>
    </source>
</evidence>
<dbReference type="GO" id="GO:0005634">
    <property type="term" value="C:nucleus"/>
    <property type="evidence" value="ECO:0007669"/>
    <property type="project" value="UniProtKB-SubCell"/>
</dbReference>
<dbReference type="InterPro" id="IPR014889">
    <property type="entry name" value="Transc_factor_DP_C"/>
</dbReference>
<dbReference type="Gene3D" id="1.20.140.80">
    <property type="entry name" value="Transcription factor DP"/>
    <property type="match status" value="1"/>
</dbReference>
<dbReference type="GO" id="GO:0000977">
    <property type="term" value="F:RNA polymerase II transcription regulatory region sequence-specific DNA binding"/>
    <property type="evidence" value="ECO:0007669"/>
    <property type="project" value="TreeGrafter"/>
</dbReference>
<evidence type="ECO:0000256" key="7">
    <source>
        <dbReference type="SAM" id="Coils"/>
    </source>
</evidence>
<dbReference type="SUPFAM" id="SSF46785">
    <property type="entry name" value="Winged helix' DNA-binding domain"/>
    <property type="match status" value="1"/>
</dbReference>
<dbReference type="PANTHER" id="PTHR12548:SF9">
    <property type="entry name" value="TRANSCRIPTION FACTOR DP"/>
    <property type="match status" value="1"/>
</dbReference>
<dbReference type="RefSeq" id="XP_020907542.2">
    <property type="nucleotide sequence ID" value="XM_021051883.2"/>
</dbReference>
<dbReference type="KEGG" id="epa:110245599"/>
<dbReference type="AlphaFoldDB" id="A0A913XP96"/>
<keyword evidence="11" id="KW-1185">Reference proteome</keyword>
<feature type="domain" description="E2F/DP family winged-helix DNA-binding" evidence="9">
    <location>
        <begin position="17"/>
        <end position="97"/>
    </location>
</feature>
<proteinExistence type="inferred from homology"/>
<dbReference type="SUPFAM" id="SSF144074">
    <property type="entry name" value="E2F-DP heterodimerization region"/>
    <property type="match status" value="1"/>
</dbReference>
<dbReference type="PANTHER" id="PTHR12548">
    <property type="entry name" value="TRANSCRIPTION FACTOR DP"/>
    <property type="match status" value="1"/>
</dbReference>
<keyword evidence="7" id="KW-0175">Coiled coil</keyword>
<dbReference type="EnsemblMetazoa" id="XM_021051883.2">
    <property type="protein sequence ID" value="XP_020907542.2"/>
    <property type="gene ID" value="LOC110245599"/>
</dbReference>
<dbReference type="InterPro" id="IPR038168">
    <property type="entry name" value="TF_DP_C_sf"/>
</dbReference>
<dbReference type="OrthoDB" id="552115at2759"/>
<dbReference type="Pfam" id="PF08781">
    <property type="entry name" value="DP"/>
    <property type="match status" value="1"/>
</dbReference>
<keyword evidence="5" id="KW-0804">Transcription</keyword>
<evidence type="ECO:0000313" key="11">
    <source>
        <dbReference type="Proteomes" id="UP000887567"/>
    </source>
</evidence>
<evidence type="ECO:0000256" key="4">
    <source>
        <dbReference type="ARBA" id="ARBA00023125"/>
    </source>
</evidence>
<organism evidence="10 11">
    <name type="scientific">Exaiptasia diaphana</name>
    <name type="common">Tropical sea anemone</name>
    <name type="synonym">Aiptasia pulchella</name>
    <dbReference type="NCBI Taxonomy" id="2652724"/>
    <lineage>
        <taxon>Eukaryota</taxon>
        <taxon>Metazoa</taxon>
        <taxon>Cnidaria</taxon>
        <taxon>Anthozoa</taxon>
        <taxon>Hexacorallia</taxon>
        <taxon>Actiniaria</taxon>
        <taxon>Aiptasiidae</taxon>
        <taxon>Exaiptasia</taxon>
    </lineage>
</organism>
<dbReference type="InterPro" id="IPR003316">
    <property type="entry name" value="E2F_WHTH_DNA-bd_dom"/>
</dbReference>
<keyword evidence="3" id="KW-0805">Transcription regulation</keyword>
<dbReference type="SMART" id="SM01138">
    <property type="entry name" value="DP"/>
    <property type="match status" value="1"/>
</dbReference>
<evidence type="ECO:0000259" key="9">
    <source>
        <dbReference type="SMART" id="SM01372"/>
    </source>
</evidence>
<dbReference type="SMART" id="SM01372">
    <property type="entry name" value="E2F_TDP"/>
    <property type="match status" value="1"/>
</dbReference>
<dbReference type="InterPro" id="IPR037241">
    <property type="entry name" value="E2F-DP_heterodim"/>
</dbReference>
<dbReference type="Gene3D" id="1.10.10.10">
    <property type="entry name" value="Winged helix-like DNA-binding domain superfamily/Winged helix DNA-binding domain"/>
    <property type="match status" value="1"/>
</dbReference>
<feature type="domain" description="Transcription factor DP C-terminal" evidence="8">
    <location>
        <begin position="105"/>
        <end position="227"/>
    </location>
</feature>
<accession>A0A913XP96</accession>
<evidence type="ECO:0000256" key="1">
    <source>
        <dbReference type="ARBA" id="ARBA00004123"/>
    </source>
</evidence>
<evidence type="ECO:0000256" key="5">
    <source>
        <dbReference type="ARBA" id="ARBA00023163"/>
    </source>
</evidence>
<dbReference type="InterPro" id="IPR036390">
    <property type="entry name" value="WH_DNA-bd_sf"/>
</dbReference>
<evidence type="ECO:0000313" key="10">
    <source>
        <dbReference type="EnsemblMetazoa" id="XP_020907542.2"/>
    </source>
</evidence>
<reference evidence="10" key="1">
    <citation type="submission" date="2022-11" db="UniProtKB">
        <authorList>
            <consortium name="EnsemblMetazoa"/>
        </authorList>
    </citation>
    <scope>IDENTIFICATION</scope>
</reference>
<feature type="coiled-coil region" evidence="7">
    <location>
        <begin position="100"/>
        <end position="134"/>
    </location>
</feature>
<evidence type="ECO:0000256" key="6">
    <source>
        <dbReference type="ARBA" id="ARBA00023242"/>
    </source>
</evidence>
<evidence type="ECO:0000256" key="3">
    <source>
        <dbReference type="ARBA" id="ARBA00023015"/>
    </source>
</evidence>
<dbReference type="GO" id="GO:0000981">
    <property type="term" value="F:DNA-binding transcription factor activity, RNA polymerase II-specific"/>
    <property type="evidence" value="ECO:0007669"/>
    <property type="project" value="TreeGrafter"/>
</dbReference>
<evidence type="ECO:0000259" key="8">
    <source>
        <dbReference type="SMART" id="SM01138"/>
    </source>
</evidence>
<comment type="similarity">
    <text evidence="2">Belongs to the E2F/DP family.</text>
</comment>
<dbReference type="InterPro" id="IPR036388">
    <property type="entry name" value="WH-like_DNA-bd_sf"/>
</dbReference>
<dbReference type="GeneID" id="110245599"/>
<sequence length="227" mass="26716">MAKVPWHYQSWYIAKPPHLSGLYAYTKMVLNILEEKEIVTIDEIFEIVNKEINGMDGKVQEILHTRKNVYRRLGDVLNSFDANRMISRDGRIVKWLGYPNYEEEEAEEKLKDEKQNLEKGIQEKTKNLEKLTHQRMCFKNLLRLKRDSVKELEQGIINLPFIAIRTDKNTSVECNVSSDELQYLFTFDRPFDILDNMEVLQKMDLSNMMSEDVSYNEPSTSNGYDGY</sequence>
<dbReference type="InterPro" id="IPR015648">
    <property type="entry name" value="Transcrpt_fac_DP"/>
</dbReference>
<dbReference type="GO" id="GO:0051726">
    <property type="term" value="P:regulation of cell cycle"/>
    <property type="evidence" value="ECO:0007669"/>
    <property type="project" value="InterPro"/>
</dbReference>
<dbReference type="GO" id="GO:0005667">
    <property type="term" value="C:transcription regulator complex"/>
    <property type="evidence" value="ECO:0007669"/>
    <property type="project" value="InterPro"/>
</dbReference>